<reference evidence="6" key="2">
    <citation type="submission" date="2021-09" db="EMBL/GenBank/DDBJ databases">
        <authorList>
            <person name="Gilroy R."/>
        </authorList>
    </citation>
    <scope>NUCLEOTIDE SEQUENCE</scope>
    <source>
        <strain evidence="6">USAMLcec4-12693</strain>
    </source>
</reference>
<sequence>MYWKEHYTTRTARSYDGYDTIYNNESRLDFPELLDHMEAFTRVYQACENDPPAIREAKCFDAQYPQMLLGIMPNDLFCGRADIFPLGMNAQYINSEWGFVMNFQWFEEKIQDPDVDEKDRRRLKELRDFWSDHTSTRRFLAEMDPEDKIYMVTGGVTDGRTLDLEGQPHAASALQRVAGIFLDYEKLLSLGLPGLYRLVDEKEKKHPENDPDFYEGIRMSLRTVEKVLLWYAGQAHELAKMDGTDPVRIEELKEMERICRKLVEKKPETFREAIQLVIIYTLLDGAREWGRMDDYLGPYYVRDKENGVLDDEEAIRLLTSFWRLMIVKEQVTDDRVIIGGLGRKHPKEADQLAMVIMEVSRRVRDIVPQLTLRMYQGMDPKLYQKALDCLGEGVTYPMLYQDENIIPGIQKVFGISYEEALGWMPLGCGEFTIDHRIIASPNSILNLPNVLWGTINGGYDATGQYRLTPNNTTLADYESFEELWQAYCRNIEFLSDVSARNHSRGYAIIAGNMSLNLHNLLYDGCLDAGKSVISGGTVKCGGSDEIYGLVTCSDSLYAIKKCVYDEQKISKEILLAALKADFNGYEEVRTMLLDVDKFGNDLDGPDEMMQAVHEQVSFATMALSGKYFGLDCFGMVNINNRDNATHGRYTGATPDGRRAGTYLSNANNPTSGMDKNGVTAFINSLLKARNDIHFGVVQNMKFSKDTFNRMRDTVIIPVLDSYFGRGGTQAMINVLGREDLENARKEPEKYANLIVRVGGFSARYVELSDEVQLDILNRTLN</sequence>
<evidence type="ECO:0000256" key="2">
    <source>
        <dbReference type="ARBA" id="ARBA00023239"/>
    </source>
</evidence>
<dbReference type="InterPro" id="IPR051215">
    <property type="entry name" value="GRE"/>
</dbReference>
<dbReference type="GO" id="GO:0016829">
    <property type="term" value="F:lyase activity"/>
    <property type="evidence" value="ECO:0007669"/>
    <property type="project" value="UniProtKB-KW"/>
</dbReference>
<evidence type="ECO:0000259" key="4">
    <source>
        <dbReference type="PROSITE" id="PS51149"/>
    </source>
</evidence>
<proteinExistence type="predicted"/>
<gene>
    <name evidence="6" type="ORF">K8V39_08900</name>
</gene>
<dbReference type="Gene3D" id="3.20.70.20">
    <property type="match status" value="1"/>
</dbReference>
<dbReference type="AlphaFoldDB" id="A0A9D2VYU5"/>
<feature type="domain" description="PFL" evidence="5">
    <location>
        <begin position="9"/>
        <end position="658"/>
    </location>
</feature>
<dbReference type="SUPFAM" id="SSF51998">
    <property type="entry name" value="PFL-like glycyl radical enzymes"/>
    <property type="match status" value="1"/>
</dbReference>
<dbReference type="Pfam" id="PF02901">
    <property type="entry name" value="PFL-like"/>
    <property type="match status" value="1"/>
</dbReference>
<dbReference type="InterPro" id="IPR004184">
    <property type="entry name" value="PFL_dom"/>
</dbReference>
<dbReference type="PANTHER" id="PTHR43641:SF2">
    <property type="entry name" value="DEHYDRATASE YBIW-RELATED"/>
    <property type="match status" value="1"/>
</dbReference>
<dbReference type="PANTHER" id="PTHR43641">
    <property type="entry name" value="FORMATE ACETYLTRANSFERASE 3-RELATED"/>
    <property type="match status" value="1"/>
</dbReference>
<evidence type="ECO:0000256" key="1">
    <source>
        <dbReference type="ARBA" id="ARBA00022818"/>
    </source>
</evidence>
<dbReference type="PROSITE" id="PS51149">
    <property type="entry name" value="GLY_RADICAL_2"/>
    <property type="match status" value="1"/>
</dbReference>
<comment type="caution">
    <text evidence="6">The sequence shown here is derived from an EMBL/GenBank/DDBJ whole genome shotgun (WGS) entry which is preliminary data.</text>
</comment>
<dbReference type="EMBL" id="DYXE01000078">
    <property type="protein sequence ID" value="HJH50368.1"/>
    <property type="molecule type" value="Genomic_DNA"/>
</dbReference>
<reference evidence="6" key="1">
    <citation type="journal article" date="2021" name="PeerJ">
        <title>Extensive microbial diversity within the chicken gut microbiome revealed by metagenomics and culture.</title>
        <authorList>
            <person name="Gilroy R."/>
            <person name="Ravi A."/>
            <person name="Getino M."/>
            <person name="Pursley I."/>
            <person name="Horton D.L."/>
            <person name="Alikhan N.F."/>
            <person name="Baker D."/>
            <person name="Gharbi K."/>
            <person name="Hall N."/>
            <person name="Watson M."/>
            <person name="Adriaenssens E.M."/>
            <person name="Foster-Nyarko E."/>
            <person name="Jarju S."/>
            <person name="Secka A."/>
            <person name="Antonio M."/>
            <person name="Oren A."/>
            <person name="Chaudhuri R.R."/>
            <person name="La Ragione R."/>
            <person name="Hildebrand F."/>
            <person name="Pallen M.J."/>
        </authorList>
    </citation>
    <scope>NUCLEOTIDE SEQUENCE</scope>
    <source>
        <strain evidence="6">USAMLcec4-12693</strain>
    </source>
</reference>
<dbReference type="Proteomes" id="UP000813420">
    <property type="component" value="Unassembled WGS sequence"/>
</dbReference>
<protein>
    <recommendedName>
        <fullName evidence="8">Formate C-acetyltransferase</fullName>
    </recommendedName>
</protein>
<keyword evidence="1 3" id="KW-0556">Organic radical</keyword>
<evidence type="ECO:0000313" key="7">
    <source>
        <dbReference type="Proteomes" id="UP000813420"/>
    </source>
</evidence>
<dbReference type="PROSITE" id="PS51554">
    <property type="entry name" value="PFL"/>
    <property type="match status" value="1"/>
</dbReference>
<evidence type="ECO:0000256" key="3">
    <source>
        <dbReference type="PROSITE-ProRule" id="PRU00493"/>
    </source>
</evidence>
<name>A0A9D2VYU5_9FIRM</name>
<dbReference type="InterPro" id="IPR001150">
    <property type="entry name" value="Gly_radical"/>
</dbReference>
<evidence type="ECO:0008006" key="8">
    <source>
        <dbReference type="Google" id="ProtNLM"/>
    </source>
</evidence>
<accession>A0A9D2VYU5</accession>
<evidence type="ECO:0000313" key="6">
    <source>
        <dbReference type="EMBL" id="HJH50368.1"/>
    </source>
</evidence>
<feature type="domain" description="Glycine radical" evidence="4">
    <location>
        <begin position="665"/>
        <end position="781"/>
    </location>
</feature>
<dbReference type="GO" id="GO:0005829">
    <property type="term" value="C:cytosol"/>
    <property type="evidence" value="ECO:0007669"/>
    <property type="project" value="TreeGrafter"/>
</dbReference>
<organism evidence="6 7">
    <name type="scientific">Merdimonas faecis</name>
    <dbReference type="NCBI Taxonomy" id="1653435"/>
    <lineage>
        <taxon>Bacteria</taxon>
        <taxon>Bacillati</taxon>
        <taxon>Bacillota</taxon>
        <taxon>Clostridia</taxon>
        <taxon>Lachnospirales</taxon>
        <taxon>Lachnospiraceae</taxon>
        <taxon>Merdimonas</taxon>
    </lineage>
</organism>
<dbReference type="RefSeq" id="WP_277272313.1">
    <property type="nucleotide sequence ID" value="NZ_DYXE01000078.1"/>
</dbReference>
<dbReference type="Pfam" id="PF01228">
    <property type="entry name" value="Gly_radical"/>
    <property type="match status" value="1"/>
</dbReference>
<keyword evidence="2" id="KW-0456">Lyase</keyword>
<feature type="modified residue" description="Glycine radical" evidence="3">
    <location>
        <position position="759"/>
    </location>
</feature>
<evidence type="ECO:0000259" key="5">
    <source>
        <dbReference type="PROSITE" id="PS51554"/>
    </source>
</evidence>